<dbReference type="PANTHER" id="PTHR46401">
    <property type="entry name" value="GLYCOSYLTRANSFERASE WBBK-RELATED"/>
    <property type="match status" value="1"/>
</dbReference>
<accession>A0A4R2NPT5</accession>
<dbReference type="Pfam" id="PF13692">
    <property type="entry name" value="Glyco_trans_1_4"/>
    <property type="match status" value="1"/>
</dbReference>
<name>A0A4R2NPT5_9FLAO</name>
<keyword evidence="1 2" id="KW-0808">Transferase</keyword>
<dbReference type="Gene3D" id="3.40.50.2000">
    <property type="entry name" value="Glycogen Phosphorylase B"/>
    <property type="match status" value="2"/>
</dbReference>
<protein>
    <submittedName>
        <fullName evidence="2">Glycosyltransferase involved in cell wall biosynthesis</fullName>
    </submittedName>
</protein>
<proteinExistence type="predicted"/>
<dbReference type="Proteomes" id="UP000294564">
    <property type="component" value="Unassembled WGS sequence"/>
</dbReference>
<dbReference type="EMBL" id="SLXM01000009">
    <property type="protein sequence ID" value="TCP23295.1"/>
    <property type="molecule type" value="Genomic_DNA"/>
</dbReference>
<sequence length="405" mass="45316">MKLAIVTAYPPSKVTLNEYAYHLVKSFRKNEKITEIVLLTDKTTDAKDIEFSEAGCKITIKECWEFNSYTNVFSVLKAINQTNPDSVLFNLQFMKFGDKKIPAALGLTLPLLCKLKKIPTIVLLHNILEQVDLKSAGFTSNKVLQVIYNSIGTVLTKLVLKADLVAVTMEKYVTTLKNKYKVDNVKMIPHGTFEVIEEPSYKLKKGALKVMTFGKFGTYKKVESMIEAVEKIRKTSNLDLEIVIAGTDNPNVPGYLAKVQEQYKHVPNLTFTGYVEEHKVEELFNDSAVVVFPYTSTTGSSGVLHQAGSYGKAVVMPNLGDLATLIKEEGYRGEFFETENVDSLAEAIKNIVSNDSYRIELGKANYKAATAYPMSRIAEIYLEDFERIGDKRFVSTTEISTNSIL</sequence>
<evidence type="ECO:0000313" key="3">
    <source>
        <dbReference type="Proteomes" id="UP000294564"/>
    </source>
</evidence>
<dbReference type="PANTHER" id="PTHR46401:SF2">
    <property type="entry name" value="GLYCOSYLTRANSFERASE WBBK-RELATED"/>
    <property type="match status" value="1"/>
</dbReference>
<evidence type="ECO:0000313" key="2">
    <source>
        <dbReference type="EMBL" id="TCP23295.1"/>
    </source>
</evidence>
<dbReference type="GO" id="GO:0016757">
    <property type="term" value="F:glycosyltransferase activity"/>
    <property type="evidence" value="ECO:0007669"/>
    <property type="project" value="TreeGrafter"/>
</dbReference>
<dbReference type="OrthoDB" id="9765330at2"/>
<gene>
    <name evidence="2" type="ORF">EV195_10919</name>
</gene>
<evidence type="ECO:0000256" key="1">
    <source>
        <dbReference type="ARBA" id="ARBA00022679"/>
    </source>
</evidence>
<reference evidence="2 3" key="1">
    <citation type="submission" date="2019-03" db="EMBL/GenBank/DDBJ databases">
        <title>Genomic Encyclopedia of Type Strains, Phase IV (KMG-IV): sequencing the most valuable type-strain genomes for metagenomic binning, comparative biology and taxonomic classification.</title>
        <authorList>
            <person name="Goeker M."/>
        </authorList>
    </citation>
    <scope>NUCLEOTIDE SEQUENCE [LARGE SCALE GENOMIC DNA]</scope>
    <source>
        <strain evidence="2 3">DSM 14836</strain>
    </source>
</reference>
<dbReference type="AlphaFoldDB" id="A0A4R2NPT5"/>
<comment type="caution">
    <text evidence="2">The sequence shown here is derived from an EMBL/GenBank/DDBJ whole genome shotgun (WGS) entry which is preliminary data.</text>
</comment>
<dbReference type="RefSeq" id="WP_132795553.1">
    <property type="nucleotide sequence ID" value="NZ_SLXM01000009.1"/>
</dbReference>
<organism evidence="2 3">
    <name type="scientific">Tenacibaculum skagerrakense</name>
    <dbReference type="NCBI Taxonomy" id="186571"/>
    <lineage>
        <taxon>Bacteria</taxon>
        <taxon>Pseudomonadati</taxon>
        <taxon>Bacteroidota</taxon>
        <taxon>Flavobacteriia</taxon>
        <taxon>Flavobacteriales</taxon>
        <taxon>Flavobacteriaceae</taxon>
        <taxon>Tenacibaculum</taxon>
    </lineage>
</organism>
<dbReference type="GO" id="GO:0009103">
    <property type="term" value="P:lipopolysaccharide biosynthetic process"/>
    <property type="evidence" value="ECO:0007669"/>
    <property type="project" value="TreeGrafter"/>
</dbReference>
<keyword evidence="3" id="KW-1185">Reference proteome</keyword>
<dbReference type="SUPFAM" id="SSF53756">
    <property type="entry name" value="UDP-Glycosyltransferase/glycogen phosphorylase"/>
    <property type="match status" value="1"/>
</dbReference>